<keyword evidence="18" id="KW-1185">Reference proteome</keyword>
<evidence type="ECO:0000256" key="9">
    <source>
        <dbReference type="ARBA" id="ARBA00023258"/>
    </source>
</evidence>
<dbReference type="Pfam" id="PF01582">
    <property type="entry name" value="TIR"/>
    <property type="match status" value="1"/>
</dbReference>
<evidence type="ECO:0000256" key="2">
    <source>
        <dbReference type="ARBA" id="ARBA00022518"/>
    </source>
</evidence>
<evidence type="ECO:0000256" key="12">
    <source>
        <dbReference type="ARBA" id="ARBA00041012"/>
    </source>
</evidence>
<dbReference type="SUPFAM" id="SSF52200">
    <property type="entry name" value="Toll/Interleukin receptor TIR domain"/>
    <property type="match status" value="1"/>
</dbReference>
<evidence type="ECO:0000256" key="7">
    <source>
        <dbReference type="ARBA" id="ARBA00023157"/>
    </source>
</evidence>
<proteinExistence type="inferred from homology"/>
<keyword evidence="8" id="KW-0325">Glycoprotein</keyword>
<keyword evidence="5" id="KW-1114">Inhibition of host interferon signaling pathway by virus</keyword>
<accession>A0A8J9VHR9</accession>
<comment type="function">
    <text evidence="13">Counteracts the antiviral effects of host IFN-alpha/beta and key IFN-inducible proteins involved in viral RNA degradation suxh as host OAS1. Acts as a soluble IFN-alpha receptor and thus inhibits the interaction between host IFN-alpha and its receptor.</text>
</comment>
<dbReference type="PANTHER" id="PTHR11890">
    <property type="entry name" value="INTERLEUKIN-1 RECEPTOR FAMILY MEMBER"/>
    <property type="match status" value="1"/>
</dbReference>
<dbReference type="PROSITE" id="PS50104">
    <property type="entry name" value="TIR"/>
    <property type="match status" value="1"/>
</dbReference>
<dbReference type="InterPro" id="IPR035897">
    <property type="entry name" value="Toll_tir_struct_dom_sf"/>
</dbReference>
<dbReference type="EMBL" id="OV696696">
    <property type="protein sequence ID" value="CAH1240118.1"/>
    <property type="molecule type" value="Genomic_DNA"/>
</dbReference>
<keyword evidence="6" id="KW-0520">NAD</keyword>
<dbReference type="InterPro" id="IPR015621">
    <property type="entry name" value="IL-1_rcpt_fam"/>
</dbReference>
<organism evidence="17 18">
    <name type="scientific">Branchiostoma lanceolatum</name>
    <name type="common">Common lancelet</name>
    <name type="synonym">Amphioxus lanceolatum</name>
    <dbReference type="NCBI Taxonomy" id="7740"/>
    <lineage>
        <taxon>Eukaryota</taxon>
        <taxon>Metazoa</taxon>
        <taxon>Chordata</taxon>
        <taxon>Cephalochordata</taxon>
        <taxon>Leptocardii</taxon>
        <taxon>Amphioxiformes</taxon>
        <taxon>Branchiostomatidae</taxon>
        <taxon>Branchiostoma</taxon>
    </lineage>
</organism>
<keyword evidence="7" id="KW-1015">Disulfide bond</keyword>
<dbReference type="PANTHER" id="PTHR11890:SF44">
    <property type="entry name" value="X-LINKED INTERLEUKIN-1 RECEPTOR ACCESSORY PROTEIN-LIKE 2"/>
    <property type="match status" value="1"/>
</dbReference>
<evidence type="ECO:0000256" key="1">
    <source>
        <dbReference type="ARBA" id="ARBA00009752"/>
    </source>
</evidence>
<dbReference type="InterPro" id="IPR003599">
    <property type="entry name" value="Ig_sub"/>
</dbReference>
<evidence type="ECO:0000256" key="3">
    <source>
        <dbReference type="ARBA" id="ARBA00022632"/>
    </source>
</evidence>
<dbReference type="PROSITE" id="PS50835">
    <property type="entry name" value="IG_LIKE"/>
    <property type="match status" value="2"/>
</dbReference>
<evidence type="ECO:0000256" key="14">
    <source>
        <dbReference type="SAM" id="SignalP"/>
    </source>
</evidence>
<evidence type="ECO:0000256" key="4">
    <source>
        <dbReference type="ARBA" id="ARBA00022801"/>
    </source>
</evidence>
<dbReference type="Pfam" id="PF00047">
    <property type="entry name" value="ig"/>
    <property type="match status" value="1"/>
</dbReference>
<feature type="signal peptide" evidence="14">
    <location>
        <begin position="1"/>
        <end position="32"/>
    </location>
</feature>
<feature type="domain" description="TIR" evidence="15">
    <location>
        <begin position="477"/>
        <end position="621"/>
    </location>
</feature>
<keyword evidence="3" id="KW-0899">Viral immunoevasion</keyword>
<keyword evidence="4" id="KW-0378">Hydrolase</keyword>
<evidence type="ECO:0000256" key="8">
    <source>
        <dbReference type="ARBA" id="ARBA00023180"/>
    </source>
</evidence>
<evidence type="ECO:0000259" key="15">
    <source>
        <dbReference type="PROSITE" id="PS50104"/>
    </source>
</evidence>
<dbReference type="InterPro" id="IPR013151">
    <property type="entry name" value="Immunoglobulin_dom"/>
</dbReference>
<dbReference type="InterPro" id="IPR022041">
    <property type="entry name" value="Methyltransf_FA"/>
</dbReference>
<dbReference type="GO" id="GO:0039502">
    <property type="term" value="P:symbiont-mediated suppression of host type I interferon-mediated signaling pathway"/>
    <property type="evidence" value="ECO:0007669"/>
    <property type="project" value="UniProtKB-KW"/>
</dbReference>
<dbReference type="InterPro" id="IPR000157">
    <property type="entry name" value="TIR_dom"/>
</dbReference>
<evidence type="ECO:0000256" key="6">
    <source>
        <dbReference type="ARBA" id="ARBA00023027"/>
    </source>
</evidence>
<comment type="similarity">
    <text evidence="1">Belongs to the interleukin-1 receptor family.</text>
</comment>
<dbReference type="OrthoDB" id="6019866at2759"/>
<evidence type="ECO:0000256" key="5">
    <source>
        <dbReference type="ARBA" id="ARBA00022830"/>
    </source>
</evidence>
<evidence type="ECO:0000256" key="13">
    <source>
        <dbReference type="ARBA" id="ARBA00045444"/>
    </source>
</evidence>
<dbReference type="SMART" id="SM00255">
    <property type="entry name" value="TIR"/>
    <property type="match status" value="1"/>
</dbReference>
<dbReference type="InterPro" id="IPR013783">
    <property type="entry name" value="Ig-like_fold"/>
</dbReference>
<protein>
    <recommendedName>
        <fullName evidence="12">Soluble interferon alpha/beta receptor OPG204</fullName>
    </recommendedName>
</protein>
<feature type="domain" description="Ig-like" evidence="16">
    <location>
        <begin position="66"/>
        <end position="165"/>
    </location>
</feature>
<dbReference type="GO" id="GO:0007165">
    <property type="term" value="P:signal transduction"/>
    <property type="evidence" value="ECO:0007669"/>
    <property type="project" value="InterPro"/>
</dbReference>
<evidence type="ECO:0000256" key="10">
    <source>
        <dbReference type="ARBA" id="ARBA00023319"/>
    </source>
</evidence>
<evidence type="ECO:0000313" key="17">
    <source>
        <dbReference type="EMBL" id="CAH1240118.1"/>
    </source>
</evidence>
<dbReference type="AlphaFoldDB" id="A0A8J9VHR9"/>
<keyword evidence="10" id="KW-0393">Immunoglobulin domain</keyword>
<keyword evidence="3" id="KW-1090">Inhibition of host innate immune response by virus</keyword>
<keyword evidence="2" id="KW-0244">Early protein</keyword>
<dbReference type="Gene3D" id="2.60.40.10">
    <property type="entry name" value="Immunoglobulins"/>
    <property type="match status" value="2"/>
</dbReference>
<keyword evidence="14" id="KW-0732">Signal</keyword>
<evidence type="ECO:0000259" key="16">
    <source>
        <dbReference type="PROSITE" id="PS50835"/>
    </source>
</evidence>
<evidence type="ECO:0000256" key="11">
    <source>
        <dbReference type="ARBA" id="ARBA00038761"/>
    </source>
</evidence>
<gene>
    <name evidence="17" type="primary">CPAMD8</name>
    <name evidence="17" type="ORF">BLAG_LOCUS4189</name>
</gene>
<keyword evidence="9" id="KW-0922">Interferon antiviral system evasion</keyword>
<dbReference type="Proteomes" id="UP000838412">
    <property type="component" value="Chromosome 11"/>
</dbReference>
<comment type="subunit">
    <text evidence="11">Interacts with host IFNA1.</text>
</comment>
<keyword evidence="3" id="KW-0945">Host-virus interaction</keyword>
<feature type="domain" description="Ig-like" evidence="16">
    <location>
        <begin position="169"/>
        <end position="275"/>
    </location>
</feature>
<dbReference type="GO" id="GO:0016787">
    <property type="term" value="F:hydrolase activity"/>
    <property type="evidence" value="ECO:0007669"/>
    <property type="project" value="UniProtKB-KW"/>
</dbReference>
<reference evidence="17" key="1">
    <citation type="submission" date="2022-01" db="EMBL/GenBank/DDBJ databases">
        <authorList>
            <person name="Braso-Vives M."/>
        </authorList>
    </citation>
    <scope>NUCLEOTIDE SEQUENCE</scope>
</reference>
<dbReference type="SUPFAM" id="SSF48726">
    <property type="entry name" value="Immunoglobulin"/>
    <property type="match status" value="2"/>
</dbReference>
<dbReference type="Pfam" id="PF12248">
    <property type="entry name" value="Methyltransf_FA"/>
    <property type="match status" value="1"/>
</dbReference>
<dbReference type="Gene3D" id="3.40.50.10140">
    <property type="entry name" value="Toll/interleukin-1 receptor homology (TIR) domain"/>
    <property type="match status" value="1"/>
</dbReference>
<sequence length="729" mass="83870">MFSNPQVFKMPSGYGMWLCLATMFLLTPNSSCTSTSPPPTEPSFLTTTGTDYYDYYSYDYYGSGYPEYDECDDWQDKLQELHYERAVNTEFTIITCPYHDCWEFHTTTWYKEGVRFKWKITDLIQQTGDKGEVLDFRKVYRDDAGNYTCEMTNGTHTFAANIQLTTRDPESMTAPIMQPIIPSKAYRRPGGNATFLCQANFGVVGPAHFPQLYWTMNGTFVDASKMTLHQRTEKDGSLSMNNTLSLTDLEEGDFGRYICIAHITFGWAQENATLVNGDPPVDIEIQDRIFHHAHPAAITCPLVFLLMVALLGMVYKTCQLEIQLLWKDYFAQFEDDDYKECNKIREDFTFDLDQLQGTHFSFEVRASRDVRIALSNQKAPTPDMFEIVIGGEWNARSLVRKQGSLLMVVATQDILSPKEWRRFWVTFIDGTLEVGRQGTLEPFLRWRDPDLSKVKYVGYSSGSGDKVKLKFADLGTKDHDVIILYDQAQLGFVLNTLRVYLEDTCNLVVAMEDLDFEIGIDIAENWVEFVEKARHCLIVLSQDFLRNQWLQFGFSVALERMLTRNSRITIIEYETIPPEMEDFREWKSLRHTMNAVKCIKWSDKDAHSQASRFWKELRFQMPKKRVPSTIHRRRTTCTTDTSCNSQNTLLSTLSTSGSVVPYMPDIIRMESETVGNGVGGHRGKIDVIPEQDAENSVVTQQSYKSLVRRNESDFSDNVFFPNGYDVTYL</sequence>
<name>A0A8J9VHR9_BRALA</name>
<evidence type="ECO:0000313" key="18">
    <source>
        <dbReference type="Proteomes" id="UP000838412"/>
    </source>
</evidence>
<dbReference type="InterPro" id="IPR036179">
    <property type="entry name" value="Ig-like_dom_sf"/>
</dbReference>
<feature type="chain" id="PRO_5035447567" description="Soluble interferon alpha/beta receptor OPG204" evidence="14">
    <location>
        <begin position="33"/>
        <end position="729"/>
    </location>
</feature>
<dbReference type="InterPro" id="IPR007110">
    <property type="entry name" value="Ig-like_dom"/>
</dbReference>
<dbReference type="SMART" id="SM00409">
    <property type="entry name" value="IG"/>
    <property type="match status" value="2"/>
</dbReference>